<protein>
    <submittedName>
        <fullName evidence="2">Uncharacterized protein</fullName>
    </submittedName>
</protein>
<evidence type="ECO:0000256" key="1">
    <source>
        <dbReference type="SAM" id="MobiDB-lite"/>
    </source>
</evidence>
<feature type="region of interest" description="Disordered" evidence="1">
    <location>
        <begin position="209"/>
        <end position="233"/>
    </location>
</feature>
<feature type="compositionally biased region" description="Polar residues" evidence="1">
    <location>
        <begin position="270"/>
        <end position="291"/>
    </location>
</feature>
<dbReference type="AlphaFoldDB" id="A0A286USD4"/>
<comment type="caution">
    <text evidence="2">The sequence shown here is derived from an EMBL/GenBank/DDBJ whole genome shotgun (WGS) entry which is preliminary data.</text>
</comment>
<accession>A0A286USD4</accession>
<evidence type="ECO:0000313" key="2">
    <source>
        <dbReference type="EMBL" id="PAV22510.1"/>
    </source>
</evidence>
<dbReference type="InParanoid" id="A0A286USD4"/>
<reference evidence="2 3" key="1">
    <citation type="journal article" date="2017" name="Mol. Ecol.">
        <title>Comparative and population genomic landscape of Phellinus noxius: A hypervariable fungus causing root rot in trees.</title>
        <authorList>
            <person name="Chung C.L."/>
            <person name="Lee T.J."/>
            <person name="Akiba M."/>
            <person name="Lee H.H."/>
            <person name="Kuo T.H."/>
            <person name="Liu D."/>
            <person name="Ke H.M."/>
            <person name="Yokoi T."/>
            <person name="Roa M.B."/>
            <person name="Lu M.J."/>
            <person name="Chang Y.Y."/>
            <person name="Ann P.J."/>
            <person name="Tsai J.N."/>
            <person name="Chen C.Y."/>
            <person name="Tzean S.S."/>
            <person name="Ota Y."/>
            <person name="Hattori T."/>
            <person name="Sahashi N."/>
            <person name="Liou R.F."/>
            <person name="Kikuchi T."/>
            <person name="Tsai I.J."/>
        </authorList>
    </citation>
    <scope>NUCLEOTIDE SEQUENCE [LARGE SCALE GENOMIC DNA]</scope>
    <source>
        <strain evidence="2 3">FFPRI411160</strain>
    </source>
</reference>
<organism evidence="2 3">
    <name type="scientific">Pyrrhoderma noxium</name>
    <dbReference type="NCBI Taxonomy" id="2282107"/>
    <lineage>
        <taxon>Eukaryota</taxon>
        <taxon>Fungi</taxon>
        <taxon>Dikarya</taxon>
        <taxon>Basidiomycota</taxon>
        <taxon>Agaricomycotina</taxon>
        <taxon>Agaricomycetes</taxon>
        <taxon>Hymenochaetales</taxon>
        <taxon>Hymenochaetaceae</taxon>
        <taxon>Pyrrhoderma</taxon>
    </lineage>
</organism>
<feature type="region of interest" description="Disordered" evidence="1">
    <location>
        <begin position="267"/>
        <end position="291"/>
    </location>
</feature>
<proteinExistence type="predicted"/>
<evidence type="ECO:0000313" key="3">
    <source>
        <dbReference type="Proteomes" id="UP000217199"/>
    </source>
</evidence>
<name>A0A286USD4_9AGAM</name>
<dbReference type="EMBL" id="NBII01000002">
    <property type="protein sequence ID" value="PAV22510.1"/>
    <property type="molecule type" value="Genomic_DNA"/>
</dbReference>
<dbReference type="OrthoDB" id="3258408at2759"/>
<dbReference type="STRING" id="2282107.A0A286USD4"/>
<dbReference type="Proteomes" id="UP000217199">
    <property type="component" value="Unassembled WGS sequence"/>
</dbReference>
<keyword evidence="3" id="KW-1185">Reference proteome</keyword>
<gene>
    <name evidence="2" type="ORF">PNOK_0246700</name>
</gene>
<feature type="compositionally biased region" description="Basic residues" evidence="1">
    <location>
        <begin position="217"/>
        <end position="229"/>
    </location>
</feature>
<sequence>MDYHPWRSIPFLSTDDEKPFIIHDVQSPDNSAVPSRASQCPSLTPMPTQPLVHSMESSESPLSPDIHISMQHSLSQLNPSGSVQINTGDPMSYGVGDEENNFNRNFEDYDAFDRWKSELEEKECVDFIIKEKCSSKGNPPRYKEKATLLCGRQRIGTQKYVRKCPERTQKTPSRKIEGSGCSASIIYYTYHESPIVNVKYQGEHSHPIGSDNLPFTRKGRKISKKTRKDKTREGFRRANPILNGTAQFTEELKSGKSAEVEMDFHIRPSSMGSPEPSSHKQTAQEPRSLGQAKQENVFVQGSSQAPILDDYSSLFSAESTIGYQADAMTKYSTASNITASEQPYYTMTQISDIPQEGSQQSLQPNSQTYHQKSILLTPTSPTHVQHQQVAYVSIPSNQSIPVMNTHLGGTSTACIPSPEENMHRENTIIGPDISYQYQYEPTSFIPQPASVTPACSSDDTRWQHIDLLYQHIRKFNRTHTFSQDLSVALESILMRLCQEVANVPTV</sequence>